<proteinExistence type="predicted"/>
<feature type="domain" description="Rhodanese" evidence="1">
    <location>
        <begin position="24"/>
        <end position="114"/>
    </location>
</feature>
<evidence type="ECO:0000313" key="2">
    <source>
        <dbReference type="EMBL" id="GEP94161.1"/>
    </source>
</evidence>
<dbReference type="Pfam" id="PF00581">
    <property type="entry name" value="Rhodanese"/>
    <property type="match status" value="1"/>
</dbReference>
<accession>A0A512REN0</accession>
<dbReference type="AlphaFoldDB" id="A0A512REN0"/>
<keyword evidence="3" id="KW-1185">Reference proteome</keyword>
<dbReference type="InterPro" id="IPR001763">
    <property type="entry name" value="Rhodanese-like_dom"/>
</dbReference>
<dbReference type="EMBL" id="BKAU01000001">
    <property type="protein sequence ID" value="GEP94161.1"/>
    <property type="molecule type" value="Genomic_DNA"/>
</dbReference>
<dbReference type="CDD" id="cd00158">
    <property type="entry name" value="RHOD"/>
    <property type="match status" value="1"/>
</dbReference>
<evidence type="ECO:0000259" key="1">
    <source>
        <dbReference type="PROSITE" id="PS50206"/>
    </source>
</evidence>
<dbReference type="Proteomes" id="UP000321436">
    <property type="component" value="Unassembled WGS sequence"/>
</dbReference>
<organism evidence="2 3">
    <name type="scientific">Chitinophaga cymbidii</name>
    <dbReference type="NCBI Taxonomy" id="1096750"/>
    <lineage>
        <taxon>Bacteria</taxon>
        <taxon>Pseudomonadati</taxon>
        <taxon>Bacteroidota</taxon>
        <taxon>Chitinophagia</taxon>
        <taxon>Chitinophagales</taxon>
        <taxon>Chitinophagaceae</taxon>
        <taxon>Chitinophaga</taxon>
    </lineage>
</organism>
<dbReference type="InterPro" id="IPR001307">
    <property type="entry name" value="Thiosulphate_STrfase_CS"/>
</dbReference>
<dbReference type="PROSITE" id="PS50206">
    <property type="entry name" value="RHODANESE_3"/>
    <property type="match status" value="1"/>
</dbReference>
<evidence type="ECO:0000313" key="3">
    <source>
        <dbReference type="Proteomes" id="UP000321436"/>
    </source>
</evidence>
<dbReference type="Gene3D" id="3.40.250.10">
    <property type="entry name" value="Rhodanese-like domain"/>
    <property type="match status" value="1"/>
</dbReference>
<dbReference type="SMART" id="SM00450">
    <property type="entry name" value="RHOD"/>
    <property type="match status" value="1"/>
</dbReference>
<dbReference type="PROSITE" id="PS00380">
    <property type="entry name" value="RHODANESE_1"/>
    <property type="match status" value="1"/>
</dbReference>
<reference evidence="2 3" key="1">
    <citation type="submission" date="2019-07" db="EMBL/GenBank/DDBJ databases">
        <title>Whole genome shotgun sequence of Chitinophaga cymbidii NBRC 109752.</title>
        <authorList>
            <person name="Hosoyama A."/>
            <person name="Uohara A."/>
            <person name="Ohji S."/>
            <person name="Ichikawa N."/>
        </authorList>
    </citation>
    <scope>NUCLEOTIDE SEQUENCE [LARGE SCALE GENOMIC DNA]</scope>
    <source>
        <strain evidence="2 3">NBRC 109752</strain>
    </source>
</reference>
<protein>
    <recommendedName>
        <fullName evidence="1">Rhodanese domain-containing protein</fullName>
    </recommendedName>
</protein>
<dbReference type="GO" id="GO:0004792">
    <property type="term" value="F:thiosulfate-cyanide sulfurtransferase activity"/>
    <property type="evidence" value="ECO:0007669"/>
    <property type="project" value="InterPro"/>
</dbReference>
<dbReference type="SUPFAM" id="SSF52821">
    <property type="entry name" value="Rhodanese/Cell cycle control phosphatase"/>
    <property type="match status" value="1"/>
</dbReference>
<name>A0A512REN0_9BACT</name>
<gene>
    <name evidence="2" type="ORF">CCY01nite_04210</name>
</gene>
<sequence length="121" mass="13396">MRITTTRLFGLAEIPAEEVRERLQQPDFYIYDNTPVSSYRRHHLPGATHLDPGDYSASDLAPDKAATLVFYCSDALCGAAPYAAKRARNMGFEHVYVMTAGISVWLRKGFPVESEIKSGAA</sequence>
<comment type="caution">
    <text evidence="2">The sequence shown here is derived from an EMBL/GenBank/DDBJ whole genome shotgun (WGS) entry which is preliminary data.</text>
</comment>
<dbReference type="InterPro" id="IPR036873">
    <property type="entry name" value="Rhodanese-like_dom_sf"/>
</dbReference>